<dbReference type="GO" id="GO:0005789">
    <property type="term" value="C:endoplasmic reticulum membrane"/>
    <property type="evidence" value="ECO:0007669"/>
    <property type="project" value="UniProtKB-SubCell"/>
</dbReference>
<evidence type="ECO:0000256" key="7">
    <source>
        <dbReference type="ARBA" id="ARBA00022927"/>
    </source>
</evidence>
<evidence type="ECO:0000256" key="10">
    <source>
        <dbReference type="RuleBase" id="RU365011"/>
    </source>
</evidence>
<feature type="compositionally biased region" description="Polar residues" evidence="11">
    <location>
        <begin position="153"/>
        <end position="171"/>
    </location>
</feature>
<comment type="function">
    <text evidence="10">Involved in inositol deacylation of GPI-anchored proteins which plays important roles in the quality control and ER-associated degradation of GPI-anchored proteins.</text>
</comment>
<accession>A0A9P3LWT9</accession>
<reference evidence="14" key="1">
    <citation type="submission" date="2021-11" db="EMBL/GenBank/DDBJ databases">
        <authorList>
            <person name="Herlambang A."/>
            <person name="Guo Y."/>
            <person name="Takashima Y."/>
            <person name="Nishizawa T."/>
        </authorList>
    </citation>
    <scope>NUCLEOTIDE SEQUENCE</scope>
    <source>
        <strain evidence="14">E1425</strain>
    </source>
</reference>
<evidence type="ECO:0000256" key="2">
    <source>
        <dbReference type="ARBA" id="ARBA00006931"/>
    </source>
</evidence>
<feature type="compositionally biased region" description="Low complexity" evidence="11">
    <location>
        <begin position="72"/>
        <end position="83"/>
    </location>
</feature>
<evidence type="ECO:0000259" key="13">
    <source>
        <dbReference type="Pfam" id="PF25140"/>
    </source>
</evidence>
<dbReference type="GO" id="GO:0006505">
    <property type="term" value="P:GPI anchor metabolic process"/>
    <property type="evidence" value="ECO:0007669"/>
    <property type="project" value="TreeGrafter"/>
</dbReference>
<evidence type="ECO:0000256" key="5">
    <source>
        <dbReference type="ARBA" id="ARBA00022801"/>
    </source>
</evidence>
<evidence type="ECO:0000313" key="14">
    <source>
        <dbReference type="EMBL" id="GJJ73389.1"/>
    </source>
</evidence>
<protein>
    <recommendedName>
        <fullName evidence="10">GPI inositol-deacylase</fullName>
        <ecNumber evidence="10">3.1.-.-</ecNumber>
    </recommendedName>
</protein>
<feature type="compositionally biased region" description="Basic and acidic residues" evidence="11">
    <location>
        <begin position="1"/>
        <end position="12"/>
    </location>
</feature>
<keyword evidence="8 10" id="KW-1133">Transmembrane helix</keyword>
<feature type="transmembrane region" description="Helical" evidence="10">
    <location>
        <begin position="1118"/>
        <end position="1141"/>
    </location>
</feature>
<sequence length="1376" mass="153490">MNHDDEDHEYHHPTHRGPSTSSSSNGSAPFHHTGLSNGKRSSMTSRTSPGGGGGARPNGRQGAHQSHHGPDSSHSNGLSSLDSHALHDRDMDPAELIKTSPRHHALQKLTHQDGMHSSNPSPSTEQTHLPRRSERLRYSNGHNSNNSNGSSSTANPQYGSPTYHSERNSYPSRRLSASIHSNNASPTSISTGSSSPTASGTSTSTPTSPSQYALPYSHSSSISGQHHHRDKEESSSGTADLLYATSSSTSAATTHPPNGRSRTRSKSHPELPNIPLLQSCRSASVGCSAPMATLFLISMALLGCIFHSNFYRQVDKDNCEFTYMQPKYFKLLGFDRERTAFAGKYGLLLFRDRYDYEVPVPSHMLKEYTNNVYTIDKEAKVRPVGIPALFIPGNAGSAKQVRSIAKEASRYYYETYLPERLRIGSTMSRPIDFFTVDFNEEFSALHGHSLMEQAQFLNDAIAYILSLYEDNRSLDPSLPRPTSVLILGHSMGGVVARSLFTMKNYKPGSVNTIVTAATPHMVPPVTLDFEISNIYNTIENFWIRGFLGPDAPLRNVSLVSIAGGNLDIVVNGDSGNIHNLVPQSNGFSVFTSSFPHAWVGADHVAILWCNQIATVIGKTLIDIVDASYSEQVKPLEERMKIFRNRFLTGIEDHVEKATYPSDSETIELSMVDYTMVDSKHPLVYPPKNSAAHDVESANPHFYVIPIPFGSDMDTFNLVTDYSLEVGNRLETLLCVDQTPDNDVSPSGAVSTPSALSCKHSNLSAIPIPASPVQPSSLSQSQGGIRTGKGQEFRFISQKLNMIKDSHYIVIKVLGRKVGETGFVIAEFGSEKNSTLSVPTTTLNLWSNGFRMHAFPERPSLVSTLQFPNIDNSLVTYTLTVERQGCRAPQKFAPMMRRSSWLMYEDRYTPNVADRESVDINFHGDIPYFERIQLPGKKGIELRFWMDPSCPVQLSLSLQVDRYGSMGKVLIRYRMVVLVFTYLVVILTLRAQFRAWNRGEPFKPFGMMITQLIQSTFWKFSILLAVIAFLQSLQARTIVAFDPIMGSGSRSGYMNSNAEEEILHGPGGPGGRYPAFPGSREGLDQDAYERMARARIARNESWFSSFRVGDVLLGVNDPFFWFLAPVFFQISIGIVILIWMLLNGLVRSVAALLTFVSKRGGRYVIGQAIGNMLSKRSRGVRRRVITTIILFIMVATFVPYQFAFVVAVLVHIVSCVRSLLTAQNSSTSRVQAAWDRYHYLMSIFVMFFLLLPCTLPVLMVWIRNLSVQWYEPFSSDHRLDYIAPFIFFVEAITDGAMIPRTPEKGYASITMGILNYIIFFLILFGVRYSWQIFFMSRIWIVWLLILQLKDTDMAIGLSKTIEHHYNRAFNQPGKKQK</sequence>
<dbReference type="GO" id="GO:0006888">
    <property type="term" value="P:endoplasmic reticulum to Golgi vesicle-mediated transport"/>
    <property type="evidence" value="ECO:0007669"/>
    <property type="project" value="TreeGrafter"/>
</dbReference>
<evidence type="ECO:0000313" key="15">
    <source>
        <dbReference type="Proteomes" id="UP000827284"/>
    </source>
</evidence>
<dbReference type="PANTHER" id="PTHR15495">
    <property type="entry name" value="NEGATIVE REGULATOR OF VESICLE FORMATION-RELATED"/>
    <property type="match status" value="1"/>
</dbReference>
<dbReference type="SUPFAM" id="SSF53474">
    <property type="entry name" value="alpha/beta-Hydrolases"/>
    <property type="match status" value="1"/>
</dbReference>
<feature type="region of interest" description="Disordered" evidence="11">
    <location>
        <begin position="1"/>
        <end position="272"/>
    </location>
</feature>
<keyword evidence="5 10" id="KW-0378">Hydrolase</keyword>
<feature type="transmembrane region" description="Helical" evidence="10">
    <location>
        <begin position="1004"/>
        <end position="1029"/>
    </location>
</feature>
<evidence type="ECO:0000256" key="1">
    <source>
        <dbReference type="ARBA" id="ARBA00004477"/>
    </source>
</evidence>
<dbReference type="InterPro" id="IPR039529">
    <property type="entry name" value="PGAP1/BST1"/>
</dbReference>
<evidence type="ECO:0000256" key="11">
    <source>
        <dbReference type="SAM" id="MobiDB-lite"/>
    </source>
</evidence>
<feature type="domain" description="GPI inositol-deacylase PGAP1-like alpha/beta" evidence="12">
    <location>
        <begin position="384"/>
        <end position="622"/>
    </location>
</feature>
<dbReference type="InterPro" id="IPR056824">
    <property type="entry name" value="PGAP1_TMD"/>
</dbReference>
<feature type="transmembrane region" description="Helical" evidence="10">
    <location>
        <begin position="1236"/>
        <end position="1260"/>
    </location>
</feature>
<dbReference type="InterPro" id="IPR029058">
    <property type="entry name" value="AB_hydrolase_fold"/>
</dbReference>
<feature type="domain" description="GPI inositol-deacylase transmembrane" evidence="13">
    <location>
        <begin position="1103"/>
        <end position="1346"/>
    </location>
</feature>
<dbReference type="EC" id="3.1.-.-" evidence="10"/>
<name>A0A9P3LWT9_9FUNG</name>
<dbReference type="GO" id="GO:0015031">
    <property type="term" value="P:protein transport"/>
    <property type="evidence" value="ECO:0007669"/>
    <property type="project" value="UniProtKB-KW"/>
</dbReference>
<feature type="compositionally biased region" description="Polar residues" evidence="11">
    <location>
        <begin position="115"/>
        <end position="127"/>
    </location>
</feature>
<dbReference type="PANTHER" id="PTHR15495:SF7">
    <property type="entry name" value="GPI INOSITOL-DEACYLASE"/>
    <property type="match status" value="1"/>
</dbReference>
<dbReference type="GO" id="GO:0050185">
    <property type="term" value="F:phosphatidylinositol deacylase activity"/>
    <property type="evidence" value="ECO:0007669"/>
    <property type="project" value="TreeGrafter"/>
</dbReference>
<dbReference type="Pfam" id="PF25140">
    <property type="entry name" value="PGAP1_TMD"/>
    <property type="match status" value="1"/>
</dbReference>
<keyword evidence="7 10" id="KW-0653">Protein transport</keyword>
<comment type="caution">
    <text evidence="14">The sequence shown here is derived from an EMBL/GenBank/DDBJ whole genome shotgun (WGS) entry which is preliminary data.</text>
</comment>
<evidence type="ECO:0000256" key="8">
    <source>
        <dbReference type="ARBA" id="ARBA00022989"/>
    </source>
</evidence>
<evidence type="ECO:0000256" key="9">
    <source>
        <dbReference type="ARBA" id="ARBA00023136"/>
    </source>
</evidence>
<keyword evidence="9 10" id="KW-0472">Membrane</keyword>
<feature type="compositionally biased region" description="Low complexity" evidence="11">
    <location>
        <begin position="244"/>
        <end position="254"/>
    </location>
</feature>
<dbReference type="Proteomes" id="UP000827284">
    <property type="component" value="Unassembled WGS sequence"/>
</dbReference>
<dbReference type="Pfam" id="PF07819">
    <property type="entry name" value="PGAP1"/>
    <property type="match status" value="1"/>
</dbReference>
<keyword evidence="4 10" id="KW-0812">Transmembrane</keyword>
<organism evidence="14 15">
    <name type="scientific">Entomortierella parvispora</name>
    <dbReference type="NCBI Taxonomy" id="205924"/>
    <lineage>
        <taxon>Eukaryota</taxon>
        <taxon>Fungi</taxon>
        <taxon>Fungi incertae sedis</taxon>
        <taxon>Mucoromycota</taxon>
        <taxon>Mortierellomycotina</taxon>
        <taxon>Mortierellomycetes</taxon>
        <taxon>Mortierellales</taxon>
        <taxon>Mortierellaceae</taxon>
        <taxon>Entomortierella</taxon>
    </lineage>
</organism>
<dbReference type="EMBL" id="BQFW01000008">
    <property type="protein sequence ID" value="GJJ73389.1"/>
    <property type="molecule type" value="Genomic_DNA"/>
</dbReference>
<feature type="transmembrane region" description="Helical" evidence="10">
    <location>
        <begin position="1304"/>
        <end position="1323"/>
    </location>
</feature>
<feature type="compositionally biased region" description="Low complexity" evidence="11">
    <location>
        <begin position="139"/>
        <end position="152"/>
    </location>
</feature>
<comment type="similarity">
    <text evidence="2 10">Belongs to the GPI inositol-deacylase family.</text>
</comment>
<keyword evidence="6 10" id="KW-0256">Endoplasmic reticulum</keyword>
<feature type="compositionally biased region" description="Low complexity" evidence="11">
    <location>
        <begin position="184"/>
        <end position="210"/>
    </location>
</feature>
<evidence type="ECO:0000256" key="3">
    <source>
        <dbReference type="ARBA" id="ARBA00022448"/>
    </source>
</evidence>
<dbReference type="Gene3D" id="3.40.50.1820">
    <property type="entry name" value="alpha/beta hydrolase"/>
    <property type="match status" value="1"/>
</dbReference>
<evidence type="ECO:0000256" key="4">
    <source>
        <dbReference type="ARBA" id="ARBA00022692"/>
    </source>
</evidence>
<feature type="transmembrane region" description="Helical" evidence="10">
    <location>
        <begin position="1280"/>
        <end position="1297"/>
    </location>
</feature>
<dbReference type="OrthoDB" id="444325at2759"/>
<feature type="transmembrane region" description="Helical" evidence="10">
    <location>
        <begin position="974"/>
        <end position="992"/>
    </location>
</feature>
<comment type="subcellular location">
    <subcellularLocation>
        <location evidence="1">Endoplasmic reticulum membrane</location>
        <topology evidence="1">Multi-pass membrane protein</topology>
    </subcellularLocation>
</comment>
<evidence type="ECO:0000256" key="6">
    <source>
        <dbReference type="ARBA" id="ARBA00022824"/>
    </source>
</evidence>
<evidence type="ECO:0000259" key="12">
    <source>
        <dbReference type="Pfam" id="PF07819"/>
    </source>
</evidence>
<feature type="transmembrane region" description="Helical" evidence="10">
    <location>
        <begin position="1183"/>
        <end position="1215"/>
    </location>
</feature>
<proteinExistence type="inferred from homology"/>
<keyword evidence="3 10" id="KW-0813">Transport</keyword>
<dbReference type="InterPro" id="IPR012908">
    <property type="entry name" value="PGAP1-ab_dom-like"/>
</dbReference>
<reference evidence="14" key="2">
    <citation type="journal article" date="2022" name="Microbiol. Resour. Announc.">
        <title>Whole-Genome Sequence of Entomortierella parvispora E1425, a Mucoromycotan Fungus Associated with Burkholderiaceae-Related Endosymbiotic Bacteria.</title>
        <authorList>
            <person name="Herlambang A."/>
            <person name="Guo Y."/>
            <person name="Takashima Y."/>
            <person name="Narisawa K."/>
            <person name="Ohta H."/>
            <person name="Nishizawa T."/>
        </authorList>
    </citation>
    <scope>NUCLEOTIDE SEQUENCE</scope>
    <source>
        <strain evidence="14">E1425</strain>
    </source>
</reference>
<keyword evidence="15" id="KW-1185">Reference proteome</keyword>
<gene>
    <name evidence="14" type="ORF">EMPS_05747</name>
</gene>